<evidence type="ECO:0000256" key="1">
    <source>
        <dbReference type="SAM" id="MobiDB-lite"/>
    </source>
</evidence>
<feature type="compositionally biased region" description="Acidic residues" evidence="1">
    <location>
        <begin position="13"/>
        <end position="22"/>
    </location>
</feature>
<reference evidence="2" key="1">
    <citation type="submission" date="2014-09" db="EMBL/GenBank/DDBJ databases">
        <authorList>
            <person name="Magalhaes I.L.F."/>
            <person name="Oliveira U."/>
            <person name="Santos F.R."/>
            <person name="Vidigal T.H.D.A."/>
            <person name="Brescovit A.D."/>
            <person name="Santos A.J."/>
        </authorList>
    </citation>
    <scope>NUCLEOTIDE SEQUENCE</scope>
    <source>
        <tissue evidence="2">Shoot tissue taken approximately 20 cm above the soil surface</tissue>
    </source>
</reference>
<feature type="compositionally biased region" description="Basic and acidic residues" evidence="1">
    <location>
        <begin position="1"/>
        <end position="12"/>
    </location>
</feature>
<feature type="region of interest" description="Disordered" evidence="1">
    <location>
        <begin position="1"/>
        <end position="28"/>
    </location>
</feature>
<proteinExistence type="predicted"/>
<organism evidence="2">
    <name type="scientific">Arundo donax</name>
    <name type="common">Giant reed</name>
    <name type="synonym">Donax arundinaceus</name>
    <dbReference type="NCBI Taxonomy" id="35708"/>
    <lineage>
        <taxon>Eukaryota</taxon>
        <taxon>Viridiplantae</taxon>
        <taxon>Streptophyta</taxon>
        <taxon>Embryophyta</taxon>
        <taxon>Tracheophyta</taxon>
        <taxon>Spermatophyta</taxon>
        <taxon>Magnoliopsida</taxon>
        <taxon>Liliopsida</taxon>
        <taxon>Poales</taxon>
        <taxon>Poaceae</taxon>
        <taxon>PACMAD clade</taxon>
        <taxon>Arundinoideae</taxon>
        <taxon>Arundineae</taxon>
        <taxon>Arundo</taxon>
    </lineage>
</organism>
<evidence type="ECO:0000313" key="2">
    <source>
        <dbReference type="EMBL" id="JAE03839.1"/>
    </source>
</evidence>
<dbReference type="AlphaFoldDB" id="A0A0A9EXX7"/>
<reference evidence="2" key="2">
    <citation type="journal article" date="2015" name="Data Brief">
        <title>Shoot transcriptome of the giant reed, Arundo donax.</title>
        <authorList>
            <person name="Barrero R.A."/>
            <person name="Guerrero F.D."/>
            <person name="Moolhuijzen P."/>
            <person name="Goolsby J.A."/>
            <person name="Tidwell J."/>
            <person name="Bellgard S.E."/>
            <person name="Bellgard M.I."/>
        </authorList>
    </citation>
    <scope>NUCLEOTIDE SEQUENCE</scope>
    <source>
        <tissue evidence="2">Shoot tissue taken approximately 20 cm above the soil surface</tissue>
    </source>
</reference>
<sequence>MRSALGKERDSEDGGGGDAGEEREERTERRELLAERWRLRRDIAVGDRCRDLGIFFPLRG</sequence>
<dbReference type="EMBL" id="GBRH01194057">
    <property type="protein sequence ID" value="JAE03839.1"/>
    <property type="molecule type" value="Transcribed_RNA"/>
</dbReference>
<name>A0A0A9EXX7_ARUDO</name>
<protein>
    <submittedName>
        <fullName evidence="2">Uncharacterized protein</fullName>
    </submittedName>
</protein>
<accession>A0A0A9EXX7</accession>